<feature type="signal peptide" evidence="1">
    <location>
        <begin position="1"/>
        <end position="33"/>
    </location>
</feature>
<keyword evidence="3" id="KW-1185">Reference proteome</keyword>
<organism evidence="2 3">
    <name type="scientific">Eilatimonas milleporae</name>
    <dbReference type="NCBI Taxonomy" id="911205"/>
    <lineage>
        <taxon>Bacteria</taxon>
        <taxon>Pseudomonadati</taxon>
        <taxon>Pseudomonadota</taxon>
        <taxon>Alphaproteobacteria</taxon>
        <taxon>Kordiimonadales</taxon>
        <taxon>Kordiimonadaceae</taxon>
        <taxon>Eilatimonas</taxon>
    </lineage>
</organism>
<dbReference type="SUPFAM" id="SSF53474">
    <property type="entry name" value="alpha/beta-Hydrolases"/>
    <property type="match status" value="1"/>
</dbReference>
<dbReference type="EMBL" id="REFR01000012">
    <property type="protein sequence ID" value="RMB04961.1"/>
    <property type="molecule type" value="Genomic_DNA"/>
</dbReference>
<evidence type="ECO:0000313" key="2">
    <source>
        <dbReference type="EMBL" id="RMB04961.1"/>
    </source>
</evidence>
<evidence type="ECO:0000313" key="3">
    <source>
        <dbReference type="Proteomes" id="UP000271227"/>
    </source>
</evidence>
<dbReference type="InterPro" id="IPR029058">
    <property type="entry name" value="AB_hydrolase_fold"/>
</dbReference>
<protein>
    <submittedName>
        <fullName evidence="2">Pimeloyl-ACP methyl ester carboxylesterase</fullName>
    </submittedName>
</protein>
<dbReference type="AlphaFoldDB" id="A0A3M0C532"/>
<accession>A0A3M0C532</accession>
<gene>
    <name evidence="2" type="ORF">BXY39_2535</name>
</gene>
<comment type="caution">
    <text evidence="2">The sequence shown here is derived from an EMBL/GenBank/DDBJ whole genome shotgun (WGS) entry which is preliminary data.</text>
</comment>
<reference evidence="2 3" key="1">
    <citation type="submission" date="2018-10" db="EMBL/GenBank/DDBJ databases">
        <title>Genomic Encyclopedia of Archaeal and Bacterial Type Strains, Phase II (KMG-II): from individual species to whole genera.</title>
        <authorList>
            <person name="Goeker M."/>
        </authorList>
    </citation>
    <scope>NUCLEOTIDE SEQUENCE [LARGE SCALE GENOMIC DNA]</scope>
    <source>
        <strain evidence="2 3">DSM 25217</strain>
    </source>
</reference>
<dbReference type="InParanoid" id="A0A3M0C532"/>
<dbReference type="Proteomes" id="UP000271227">
    <property type="component" value="Unassembled WGS sequence"/>
</dbReference>
<evidence type="ECO:0000256" key="1">
    <source>
        <dbReference type="SAM" id="SignalP"/>
    </source>
</evidence>
<keyword evidence="1" id="KW-0732">Signal</keyword>
<name>A0A3M0C532_9PROT</name>
<feature type="chain" id="PRO_5018282231" evidence="1">
    <location>
        <begin position="34"/>
        <end position="536"/>
    </location>
</feature>
<proteinExistence type="predicted"/>
<dbReference type="Gene3D" id="3.40.50.1820">
    <property type="entry name" value="alpha/beta hydrolase"/>
    <property type="match status" value="1"/>
</dbReference>
<sequence>MRPKRNRPMLRLPTRLSDTVFVVALAFSAGAHAGPQSLASVDSARKISVGEHVFNDTEGNTLTGEKGYITVPEVRGDPDSRWIKVAFIRIPATTPTPAPPVFLLHGGPSGDAIIESRSKRLNVLTEMQDVADYILVDGRGLGTSEPRLSCPVRPDVFVYDFTRYRNTLIAAAAKCIARHKGQGMDLRGYNPREYADDVHELATALGYEKYSLTGNSFASYWAMSIIKRHGAHVYRAALSGVFGLDGAIDLPSEMQAAFEDLGARIDANPDAEKLFGQRKFVDVVDGLMRRLQQSPRDVTVRFNGREETLRFDPETLTFLLYLAGATQHRQGAAKLPGLIFALDRGAYQGVADLLTKQLEAGLKAETPEVNVSSIATICNEVNSDAFMTRFNAEKAKPMEAHWTGSFAVPYSTLFGCDELDIPRLDKSWADPFTSPVPVFAVIGSFDGNTPPDGARRALRKFPNRHEILVNGGGHRHREIEALWDDFLPLKKRFLAGKALNDVPEEIDLPIMEFDVPPWIARLGFRMGLGNFILGMM</sequence>